<keyword evidence="2" id="KW-1185">Reference proteome</keyword>
<dbReference type="EMBL" id="AB537968">
    <property type="protein sequence ID" value="BAJ06114.1"/>
    <property type="molecule type" value="Genomic_DNA"/>
</dbReference>
<evidence type="ECO:0000313" key="2">
    <source>
        <dbReference type="Proteomes" id="UP000011271"/>
    </source>
</evidence>
<dbReference type="Proteomes" id="UP000011271">
    <property type="component" value="Segment"/>
</dbReference>
<reference evidence="1 2" key="1">
    <citation type="journal article" date="2010" name="Virology">
        <title>Diversity of viruses of the hyperthermophilic archaeal genus Aeropyrum, and isolation of the Aeropyrum pernix bacilliform virus 1, APBV1, the first representative of the family Clavaviridae.</title>
        <authorList>
            <person name="Mochizuki T."/>
            <person name="Yoshida T."/>
            <person name="Tanaka R."/>
            <person name="Forterre P."/>
            <person name="Sako Y."/>
            <person name="Prangishvili D."/>
        </authorList>
    </citation>
    <scope>NUCLEOTIDE SEQUENCE [LARGE SCALE GENOMIC DNA]</scope>
    <source>
        <strain evidence="2">Isolate -/Japan/Tanaka/2005</strain>
    </source>
</reference>
<accession>D4QF70</accession>
<organismHost>
    <name type="scientific">Aeropyrum pernix</name>
    <dbReference type="NCBI Taxonomy" id="56636"/>
</organismHost>
<sequence length="50" mass="5791">MAEELLAKRFFDYMDCVAEASGDWGDLALEACIRALIWVERFHRLRGVLC</sequence>
<evidence type="ECO:0000313" key="1">
    <source>
        <dbReference type="EMBL" id="BAJ06114.1"/>
    </source>
</evidence>
<proteinExistence type="predicted"/>
<protein>
    <submittedName>
        <fullName evidence="1">Uncharacterized protein</fullName>
    </submittedName>
</protein>
<organism evidence="1 2">
    <name type="scientific">Aeropyrum pernix bacilliform virus 1 (isolate -/Japan/Tanaka/2005)</name>
    <name type="common">APBV1</name>
    <dbReference type="NCBI Taxonomy" id="1289471"/>
    <lineage>
        <taxon>Viruses</taxon>
        <taxon>Viruses incertae sedis</taxon>
        <taxon>Clavaviridae</taxon>
        <taxon>Clavavirus</taxon>
        <taxon>Clavavirus yamagawaense</taxon>
    </lineage>
</organism>
<name>D4QF70_APBV1</name>